<keyword evidence="1" id="KW-1133">Transmembrane helix</keyword>
<evidence type="ECO:0000313" key="2">
    <source>
        <dbReference type="EMBL" id="CAD9652569.1"/>
    </source>
</evidence>
<reference evidence="2" key="1">
    <citation type="submission" date="2021-01" db="EMBL/GenBank/DDBJ databases">
        <authorList>
            <person name="Corre E."/>
            <person name="Pelletier E."/>
            <person name="Niang G."/>
            <person name="Scheremetjew M."/>
            <person name="Finn R."/>
            <person name="Kale V."/>
            <person name="Holt S."/>
            <person name="Cochrane G."/>
            <person name="Meng A."/>
            <person name="Brown T."/>
            <person name="Cohen L."/>
        </authorList>
    </citation>
    <scope>NUCLEOTIDE SEQUENCE</scope>
    <source>
        <strain evidence="2">CCMP 1866</strain>
    </source>
</reference>
<feature type="transmembrane region" description="Helical" evidence="1">
    <location>
        <begin position="6"/>
        <end position="24"/>
    </location>
</feature>
<keyword evidence="1" id="KW-0812">Transmembrane</keyword>
<evidence type="ECO:0000256" key="1">
    <source>
        <dbReference type="SAM" id="Phobius"/>
    </source>
</evidence>
<dbReference type="AlphaFoldDB" id="A0A7S2QUY8"/>
<name>A0A7S2QUY8_9STRA</name>
<proteinExistence type="predicted"/>
<keyword evidence="1" id="KW-0472">Membrane</keyword>
<dbReference type="EMBL" id="HBHE01000141">
    <property type="protein sequence ID" value="CAD9652569.1"/>
    <property type="molecule type" value="Transcribed_RNA"/>
</dbReference>
<gene>
    <name evidence="2" type="ORF">TPAC0785_LOCUS113</name>
</gene>
<protein>
    <submittedName>
        <fullName evidence="2">Uncharacterized protein</fullName>
    </submittedName>
</protein>
<organism evidence="2">
    <name type="scientific">Triparma pacifica</name>
    <dbReference type="NCBI Taxonomy" id="91992"/>
    <lineage>
        <taxon>Eukaryota</taxon>
        <taxon>Sar</taxon>
        <taxon>Stramenopiles</taxon>
        <taxon>Ochrophyta</taxon>
        <taxon>Bolidophyceae</taxon>
        <taxon>Parmales</taxon>
        <taxon>Triparmaceae</taxon>
        <taxon>Triparma</taxon>
    </lineage>
</organism>
<sequence>MHAAQIVSIASLLIGAMVGVILYLQSQNADGDGEYLAKSKWTVTAFTEEDETISQVWYIDVESMAIRVESTPEEDKGTVTVEEFIGGKKYTYFTLDATHATVDEAAFCAETSGYNGSCPVLASELSADVAELIPFWSKVKSDCVVEDAPIEVAKVKKVSDGTLDLGGFFVTMVDGVPSSFVNTHNGEVIATIESVEDWSGDFAISGCSPENDETDDGEGGRRSLTEMYEGVVEGRRRRRLDFLDEDHQEEVEKARNHLNMVYINAAAKNGPEAEEEAKRILAKGSGYNFGVLTGTNWCGPKVEGVCGGDTLCRKDACSFGGGGHACDYYSKLSMEERAIDPNNYDLNRGCPSPKSQFADLSARRGKCITNPKADHACHRHDAGKKATPVWGGVKLGCDIDHGLISAVNDWFIHAVFGKWGVGGMVGCFDKGKYKCWKWFSRWWGGYYWYGNYCSGHHTHYGPWRFSSYSHHWGYKDQKWPMGKGGCNGVEQEPCELPYLDYYFGVNLDQWWY</sequence>
<accession>A0A7S2QUY8</accession>